<dbReference type="RefSeq" id="WP_024097663.1">
    <property type="nucleotide sequence ID" value="NZ_CP010588.1"/>
</dbReference>
<accession>A0AAD0ED84</accession>
<evidence type="ECO:0000313" key="2">
    <source>
        <dbReference type="EMBL" id="ATF06319.1"/>
    </source>
</evidence>
<keyword evidence="1" id="KW-0175">Coiled coil</keyword>
<name>A0AAD0ED84_9RHOB</name>
<reference evidence="2 3" key="1">
    <citation type="journal article" date="2017" name="Front. Microbiol.">
        <title>Phaeobacter piscinae sp. nov., a species of the Roseobacter group and potential aquaculture probiont.</title>
        <authorList>
            <person name="Sonnenschein E.C."/>
            <person name="Phippen C.B.W."/>
            <person name="Nielsen K.F."/>
            <person name="Mateiu R.V."/>
            <person name="Melchiorsen J."/>
            <person name="Gram L."/>
            <person name="Overmann J."/>
            <person name="Freese H.M."/>
        </authorList>
    </citation>
    <scope>NUCLEOTIDE SEQUENCE [LARGE SCALE GENOMIC DNA]</scope>
    <source>
        <strain evidence="2 3">P63</strain>
    </source>
</reference>
<evidence type="ECO:0008006" key="4">
    <source>
        <dbReference type="Google" id="ProtNLM"/>
    </source>
</evidence>
<dbReference type="AlphaFoldDB" id="A0AAD0ED84"/>
<dbReference type="GeneID" id="31846646"/>
<feature type="coiled-coil region" evidence="1">
    <location>
        <begin position="576"/>
        <end position="624"/>
    </location>
</feature>
<dbReference type="Proteomes" id="UP000217545">
    <property type="component" value="Chromosome"/>
</dbReference>
<dbReference type="InterPro" id="IPR032427">
    <property type="entry name" value="P22_portal"/>
</dbReference>
<evidence type="ECO:0000313" key="3">
    <source>
        <dbReference type="Proteomes" id="UP000217545"/>
    </source>
</evidence>
<organism evidence="2 3">
    <name type="scientific">Phaeobacter gallaeciensis</name>
    <dbReference type="NCBI Taxonomy" id="60890"/>
    <lineage>
        <taxon>Bacteria</taxon>
        <taxon>Pseudomonadati</taxon>
        <taxon>Pseudomonadota</taxon>
        <taxon>Alphaproteobacteria</taxon>
        <taxon>Rhodobacterales</taxon>
        <taxon>Roseobacteraceae</taxon>
        <taxon>Phaeobacter</taxon>
    </lineage>
</organism>
<protein>
    <recommendedName>
        <fullName evidence="4">Portal protein</fullName>
    </recommendedName>
</protein>
<dbReference type="EMBL" id="CP010784">
    <property type="protein sequence ID" value="ATF06319.1"/>
    <property type="molecule type" value="Genomic_DNA"/>
</dbReference>
<proteinExistence type="predicted"/>
<evidence type="ECO:0000256" key="1">
    <source>
        <dbReference type="SAM" id="Coils"/>
    </source>
</evidence>
<gene>
    <name evidence="2" type="ORF">PhaeoP63_02253</name>
</gene>
<sequence length="663" mass="73789">MTNDKILKLARSRMAEAIEADRENREEALDDLEKLVGKQWPDDIRKEREAEGKPCLTMNRMPQFVRQVTGDIRRMNPAINVMPADEGASSETAEIYEGLIRQIEYASNASRIYERSAELAAGSSIGWFRILTEYESDESFLQEIKLKGIRNSLSVYCDPKAELPTREDAGYLFITEQIARDEFDEAYPGKSASDVEVDGTTDGLEHWQEGDKVVVAEYFWKEPVSREIVLLADGSVVDAEDFVAPMPAIKRRKVNTHKVMWSKISGQDVLEGPQEMPSRFIPVVAVTGEEWHVGDRVHRSSVIRYAKDAQQMYNYWRSAQTEFAGMQPKAPYLVTAKQIAGLEQFWNEANSRNRPYLPYNPDEKAPGAPQRATPPISSQAMLEQVMGAAEDMKATTGIYDSALGQSSNEKSGVAIRQRQMESDVSTSIYSDNMAEAIATAGRILVDMIPKIYDTKRNVRILGKDDAEKMTTINDQQIALSPDGQAVAVPVNDLTVGKYDIRVNVGPNYATKRQETAEGMLEFIRVVPGAAQVTGDLIADAMDWPNADQFAERLKKGLPPQFRDPDDMTPEEQQQMQAAMQQQAQQAQAQQAAMQIEMRKAGAEATEAEADAQKAQFEVMNEQLELAAKNGQLNAAVSQLVQAEVARALSMMAAQQQQGPAPIF</sequence>
<dbReference type="Pfam" id="PF16510">
    <property type="entry name" value="P22_portal"/>
    <property type="match status" value="1"/>
</dbReference>